<keyword evidence="1" id="KW-0472">Membrane</keyword>
<gene>
    <name evidence="2" type="ORF">BDV96DRAFT_308316</name>
</gene>
<name>A0A6A5YIE9_9PLEO</name>
<dbReference type="Proteomes" id="UP000799770">
    <property type="component" value="Unassembled WGS sequence"/>
</dbReference>
<keyword evidence="1" id="KW-0812">Transmembrane</keyword>
<accession>A0A6A5YIE9</accession>
<evidence type="ECO:0000313" key="2">
    <source>
        <dbReference type="EMBL" id="KAF2106992.1"/>
    </source>
</evidence>
<sequence>MAVTCIHSHGSFALSCSEWCFTDICLSLHALLLHLLPLLPRLQIFQHPTLHTAIKARKPNTTMLHAVDTFWDSMYKLVPGNWPRQADCYASTGNPDCNRPIALWLLTAIPLLFLLCILIGLLGGFIYHCFITSHTNPETDGFIYYTPSEEWLEGQKWLRLAEEERAAKYLRWEARQEARAAHLRRREAEERRARHKHRTAALALLEAESMTTQADRVREEEQQERHRRNAFEALDGQGESHKRVSAPHWWKDQRERVGQTEFAVVEPSRAAIPIPRIEIERAREHVGEKGG</sequence>
<keyword evidence="1" id="KW-1133">Transmembrane helix</keyword>
<dbReference type="EMBL" id="ML977357">
    <property type="protein sequence ID" value="KAF2106992.1"/>
    <property type="molecule type" value="Genomic_DNA"/>
</dbReference>
<keyword evidence="3" id="KW-1185">Reference proteome</keyword>
<proteinExistence type="predicted"/>
<organism evidence="2 3">
    <name type="scientific">Lophiotrema nucula</name>
    <dbReference type="NCBI Taxonomy" id="690887"/>
    <lineage>
        <taxon>Eukaryota</taxon>
        <taxon>Fungi</taxon>
        <taxon>Dikarya</taxon>
        <taxon>Ascomycota</taxon>
        <taxon>Pezizomycotina</taxon>
        <taxon>Dothideomycetes</taxon>
        <taxon>Pleosporomycetidae</taxon>
        <taxon>Pleosporales</taxon>
        <taxon>Lophiotremataceae</taxon>
        <taxon>Lophiotrema</taxon>
    </lineage>
</organism>
<protein>
    <submittedName>
        <fullName evidence="2">Uncharacterized protein</fullName>
    </submittedName>
</protein>
<reference evidence="2" key="1">
    <citation type="journal article" date="2020" name="Stud. Mycol.">
        <title>101 Dothideomycetes genomes: a test case for predicting lifestyles and emergence of pathogens.</title>
        <authorList>
            <person name="Haridas S."/>
            <person name="Albert R."/>
            <person name="Binder M."/>
            <person name="Bloem J."/>
            <person name="Labutti K."/>
            <person name="Salamov A."/>
            <person name="Andreopoulos B."/>
            <person name="Baker S."/>
            <person name="Barry K."/>
            <person name="Bills G."/>
            <person name="Bluhm B."/>
            <person name="Cannon C."/>
            <person name="Castanera R."/>
            <person name="Culley D."/>
            <person name="Daum C."/>
            <person name="Ezra D."/>
            <person name="Gonzalez J."/>
            <person name="Henrissat B."/>
            <person name="Kuo A."/>
            <person name="Liang C."/>
            <person name="Lipzen A."/>
            <person name="Lutzoni F."/>
            <person name="Magnuson J."/>
            <person name="Mondo S."/>
            <person name="Nolan M."/>
            <person name="Ohm R."/>
            <person name="Pangilinan J."/>
            <person name="Park H.-J."/>
            <person name="Ramirez L."/>
            <person name="Alfaro M."/>
            <person name="Sun H."/>
            <person name="Tritt A."/>
            <person name="Yoshinaga Y."/>
            <person name="Zwiers L.-H."/>
            <person name="Turgeon B."/>
            <person name="Goodwin S."/>
            <person name="Spatafora J."/>
            <person name="Crous P."/>
            <person name="Grigoriev I."/>
        </authorList>
    </citation>
    <scope>NUCLEOTIDE SEQUENCE</scope>
    <source>
        <strain evidence="2">CBS 627.86</strain>
    </source>
</reference>
<evidence type="ECO:0000256" key="1">
    <source>
        <dbReference type="SAM" id="Phobius"/>
    </source>
</evidence>
<evidence type="ECO:0000313" key="3">
    <source>
        <dbReference type="Proteomes" id="UP000799770"/>
    </source>
</evidence>
<dbReference type="AlphaFoldDB" id="A0A6A5YIE9"/>
<feature type="transmembrane region" description="Helical" evidence="1">
    <location>
        <begin position="101"/>
        <end position="127"/>
    </location>
</feature>